<name>A0A8H8BVP1_9HELO</name>
<evidence type="ECO:0000256" key="2">
    <source>
        <dbReference type="SAM" id="MobiDB-lite"/>
    </source>
</evidence>
<dbReference type="Gene3D" id="1.10.8.790">
    <property type="entry name" value="RNA-dependent RNA polymerase, slab domain, helical subdomain-like"/>
    <property type="match status" value="1"/>
</dbReference>
<keyword evidence="1" id="KW-0548">Nucleotidyltransferase</keyword>
<dbReference type="EMBL" id="JAFJYH010000011">
    <property type="protein sequence ID" value="KAG4425378.1"/>
    <property type="molecule type" value="Genomic_DNA"/>
</dbReference>
<dbReference type="InterPro" id="IPR007855">
    <property type="entry name" value="RDRP"/>
</dbReference>
<evidence type="ECO:0000313" key="5">
    <source>
        <dbReference type="Proteomes" id="UP000664132"/>
    </source>
</evidence>
<dbReference type="EC" id="2.7.7.48" evidence="1"/>
<protein>
    <recommendedName>
        <fullName evidence="1">RNA-dependent RNA polymerase</fullName>
        <ecNumber evidence="1">2.7.7.48</ecNumber>
    </recommendedName>
</protein>
<keyword evidence="5" id="KW-1185">Reference proteome</keyword>
<dbReference type="InterPro" id="IPR057596">
    <property type="entry name" value="RDRP_core"/>
</dbReference>
<accession>A0A8H8BVP1</accession>
<dbReference type="PANTHER" id="PTHR23079:SF14">
    <property type="entry name" value="RNA-DEPENDENT RNA POLYMERASE"/>
    <property type="match status" value="1"/>
</dbReference>
<dbReference type="GO" id="GO:0003723">
    <property type="term" value="F:RNA binding"/>
    <property type="evidence" value="ECO:0007669"/>
    <property type="project" value="UniProtKB-KW"/>
</dbReference>
<comment type="similarity">
    <text evidence="1">Belongs to the RdRP family.</text>
</comment>
<dbReference type="PANTHER" id="PTHR23079">
    <property type="entry name" value="RNA-DEPENDENT RNA POLYMERASE"/>
    <property type="match status" value="1"/>
</dbReference>
<evidence type="ECO:0000256" key="1">
    <source>
        <dbReference type="RuleBase" id="RU363098"/>
    </source>
</evidence>
<sequence length="1266" mass="142493">MVGSPVTSPGKPDPAMFATKVKKLSTDWDLGLDPTTPYLPSKATEKESLIGKLSACFYNHVYNAAVEEFEADATKLYNSWIKQSGSARGFDPKKTRDNYRSASGEEQEQLLQLLRDILDRHLQACPRTPLKLRQNSSVAPRAVPAPTFNRNATNQASKLKRTNDDTFADFSPSKRIREPESISKTESPAKDSAPATPKPSKGLKQSSVYSYLLASTSVSKAYASKISIESQQPAVPKQNKVDKSLLDDTSGDAITIDCSQQYWSSSFEDSCDDLYEQFMQSFGSATSVSSSTHEMSQEERKLRQQLRTVFPELPTSLHSVAFCVSFEITRVFVHVGASMSGLALPNTSFEDYDKLWQYLKALPALKDKSFPERSSREAWICAINPAARYSRKHESVVFSATLAFNSDATDGVFRLKLMPLRLALSHRCGRKLGHDRFLEVRIPNLEVAPCYKSETIPNLLLKTDSSTIYQWLINSSKSFVGRQWMPFFVKPVERSKTANSGAKVSGSGFVLYFFAVSGCSPGGNMKGHIDITISQLLDRIRPTALNGDQSYLKLFSRTALALSRNRATAVVPQSQIRFHAKDILSGDEVMNDGAARMSRSLAEKVGRILGLSYHPTAYQGRFGGAKGLWIVDHTDKSHEDWIEVYPSQQKWNRNDEDDDEFHRTFEVLSYSTKLKTHSVNEQLLLLLMNGANDKKDMERFMTAAMEQCLELKLGEMDQALDNPQALRRWTRTSNPNTKERLNPNGISYKVSMPAVIEERLNIMLDAHFNSKNLLLMKEWITKLFTRKGEEIKTRLSIPIARSAYPLMVPDFWGVLDPGEVYIDFSTFTDIDGVTDLADSIRDGDHVLVARNPAHLPSDIQKVKAVRRNELLGMKDVIVFSTKGNPSLASMLSGGDYDGDRAWLCWDSAVVSNFDSVPVPELPDLFKMGLLKRDTTTYGGLAAIPKDREKEFLWKALTFNMKPNLLPFATTYKESMVYTTKSCSSPEMLCISTLLSNLVDRPKQGITFDYTNWTAFVESCITTRTHRIRPKVDKLGHNPHNDIIDRLRLTAIRKVDIALTKLHKKFPDSSELPNPTWDEDLVKQYNSACDRATTNSEWKNLIDDLTSDLKLIRTMWIEAFRRDSPAKGSPLEDENKPDFVTIANEVCEIYQKIKPHVDTPLTQALLPAGPFENAEMSKWALLKASTLFASYPRWKVSNLVWWVAFPQLCYIKSQSQQGERLHLLTSTTWGGLKPDKTISRQLQGVDSTEGLEVNDEILEDDELDDDD</sequence>
<dbReference type="GO" id="GO:0003968">
    <property type="term" value="F:RNA-directed RNA polymerase activity"/>
    <property type="evidence" value="ECO:0007669"/>
    <property type="project" value="UniProtKB-KW"/>
</dbReference>
<feature type="compositionally biased region" description="Basic and acidic residues" evidence="2">
    <location>
        <begin position="175"/>
        <end position="189"/>
    </location>
</feature>
<feature type="compositionally biased region" description="Polar residues" evidence="2">
    <location>
        <begin position="148"/>
        <end position="157"/>
    </location>
</feature>
<keyword evidence="1" id="KW-0694">RNA-binding</keyword>
<dbReference type="Pfam" id="PF05183">
    <property type="entry name" value="RdRP"/>
    <property type="match status" value="1"/>
</dbReference>
<reference evidence="4" key="1">
    <citation type="submission" date="2021-02" db="EMBL/GenBank/DDBJ databases">
        <title>Genome sequence Cadophora malorum strain M34.</title>
        <authorList>
            <person name="Stefanovic E."/>
            <person name="Vu D."/>
            <person name="Scully C."/>
            <person name="Dijksterhuis J."/>
            <person name="Roader J."/>
            <person name="Houbraken J."/>
        </authorList>
    </citation>
    <scope>NUCLEOTIDE SEQUENCE</scope>
    <source>
        <strain evidence="4">M34</strain>
    </source>
</reference>
<dbReference type="OrthoDB" id="10055769at2759"/>
<keyword evidence="1" id="KW-0808">Transferase</keyword>
<gene>
    <name evidence="4" type="ORF">IFR04_001528</name>
</gene>
<dbReference type="GO" id="GO:0031380">
    <property type="term" value="C:nuclear RNA-directed RNA polymerase complex"/>
    <property type="evidence" value="ECO:0007669"/>
    <property type="project" value="TreeGrafter"/>
</dbReference>
<comment type="caution">
    <text evidence="4">The sequence shown here is derived from an EMBL/GenBank/DDBJ whole genome shotgun (WGS) entry which is preliminary data.</text>
</comment>
<evidence type="ECO:0000313" key="4">
    <source>
        <dbReference type="EMBL" id="KAG4425378.1"/>
    </source>
</evidence>
<evidence type="ECO:0000259" key="3">
    <source>
        <dbReference type="Pfam" id="PF05183"/>
    </source>
</evidence>
<dbReference type="AlphaFoldDB" id="A0A8H8BVP1"/>
<keyword evidence="1" id="KW-0696">RNA-directed RNA polymerase</keyword>
<dbReference type="GO" id="GO:0030422">
    <property type="term" value="P:siRNA processing"/>
    <property type="evidence" value="ECO:0007669"/>
    <property type="project" value="TreeGrafter"/>
</dbReference>
<proteinExistence type="inferred from homology"/>
<dbReference type="Proteomes" id="UP000664132">
    <property type="component" value="Unassembled WGS sequence"/>
</dbReference>
<organism evidence="4 5">
    <name type="scientific">Cadophora malorum</name>
    <dbReference type="NCBI Taxonomy" id="108018"/>
    <lineage>
        <taxon>Eukaryota</taxon>
        <taxon>Fungi</taxon>
        <taxon>Dikarya</taxon>
        <taxon>Ascomycota</taxon>
        <taxon>Pezizomycotina</taxon>
        <taxon>Leotiomycetes</taxon>
        <taxon>Helotiales</taxon>
        <taxon>Ploettnerulaceae</taxon>
        <taxon>Cadophora</taxon>
    </lineage>
</organism>
<feature type="domain" description="RDRP core" evidence="3">
    <location>
        <begin position="414"/>
        <end position="1014"/>
    </location>
</feature>
<comment type="catalytic activity">
    <reaction evidence="1">
        <text>RNA(n) + a ribonucleoside 5'-triphosphate = RNA(n+1) + diphosphate</text>
        <dbReference type="Rhea" id="RHEA:21248"/>
        <dbReference type="Rhea" id="RHEA-COMP:14527"/>
        <dbReference type="Rhea" id="RHEA-COMP:17342"/>
        <dbReference type="ChEBI" id="CHEBI:33019"/>
        <dbReference type="ChEBI" id="CHEBI:61557"/>
        <dbReference type="ChEBI" id="CHEBI:140395"/>
        <dbReference type="EC" id="2.7.7.48"/>
    </reaction>
</comment>
<feature type="region of interest" description="Disordered" evidence="2">
    <location>
        <begin position="128"/>
        <end position="203"/>
    </location>
</feature>